<keyword evidence="6 8" id="KW-0472">Membrane</keyword>
<proteinExistence type="inferred from homology"/>
<dbReference type="InterPro" id="IPR004324">
    <property type="entry name" value="FBT"/>
</dbReference>
<feature type="transmembrane region" description="Helical" evidence="8">
    <location>
        <begin position="257"/>
        <end position="277"/>
    </location>
</feature>
<feature type="transmembrane region" description="Helical" evidence="8">
    <location>
        <begin position="172"/>
        <end position="195"/>
    </location>
</feature>
<feature type="transmembrane region" description="Helical" evidence="8">
    <location>
        <begin position="88"/>
        <end position="109"/>
    </location>
</feature>
<evidence type="ECO:0000256" key="8">
    <source>
        <dbReference type="SAM" id="Phobius"/>
    </source>
</evidence>
<dbReference type="Pfam" id="PF03092">
    <property type="entry name" value="BT1"/>
    <property type="match status" value="2"/>
</dbReference>
<comment type="similarity">
    <text evidence="2">Belongs to the major facilitator superfamily. Folate-biopterin transporter (TC 2.A.71) family.</text>
</comment>
<dbReference type="GO" id="GO:0016020">
    <property type="term" value="C:membrane"/>
    <property type="evidence" value="ECO:0007669"/>
    <property type="project" value="UniProtKB-SubCell"/>
</dbReference>
<keyword evidence="3" id="KW-0813">Transport</keyword>
<feature type="region of interest" description="Disordered" evidence="7">
    <location>
        <begin position="283"/>
        <end position="305"/>
    </location>
</feature>
<feature type="transmembrane region" description="Helical" evidence="8">
    <location>
        <begin position="499"/>
        <end position="518"/>
    </location>
</feature>
<dbReference type="PANTHER" id="PTHR31585">
    <property type="entry name" value="FOLATE-BIOPTERIN TRANSPORTER 1, CHLOROPLASTIC"/>
    <property type="match status" value="1"/>
</dbReference>
<dbReference type="CDD" id="cd17484">
    <property type="entry name" value="MFS_FBT"/>
    <property type="match status" value="1"/>
</dbReference>
<dbReference type="InterPro" id="IPR039309">
    <property type="entry name" value="BT1"/>
</dbReference>
<evidence type="ECO:0000256" key="2">
    <source>
        <dbReference type="ARBA" id="ARBA00007015"/>
    </source>
</evidence>
<dbReference type="PANTHER" id="PTHR31585:SF2">
    <property type="entry name" value="FOLATE-BIOPTERIN TRANSPORTER 7-RELATED"/>
    <property type="match status" value="1"/>
</dbReference>
<evidence type="ECO:0000313" key="10">
    <source>
        <dbReference type="Proteomes" id="UP000822688"/>
    </source>
</evidence>
<dbReference type="Proteomes" id="UP000822688">
    <property type="component" value="Chromosome 9"/>
</dbReference>
<keyword evidence="5 8" id="KW-1133">Transmembrane helix</keyword>
<feature type="transmembrane region" description="Helical" evidence="8">
    <location>
        <begin position="231"/>
        <end position="251"/>
    </location>
</feature>
<feature type="compositionally biased region" description="Basic and acidic residues" evidence="7">
    <location>
        <begin position="288"/>
        <end position="301"/>
    </location>
</feature>
<feature type="transmembrane region" description="Helical" evidence="8">
    <location>
        <begin position="391"/>
        <end position="411"/>
    </location>
</feature>
<evidence type="ECO:0000256" key="3">
    <source>
        <dbReference type="ARBA" id="ARBA00022448"/>
    </source>
</evidence>
<gene>
    <name evidence="9" type="ORF">KC19_9G003700</name>
</gene>
<reference evidence="9" key="1">
    <citation type="submission" date="2020-06" db="EMBL/GenBank/DDBJ databases">
        <title>WGS assembly of Ceratodon purpureus strain R40.</title>
        <authorList>
            <person name="Carey S.B."/>
            <person name="Jenkins J."/>
            <person name="Shu S."/>
            <person name="Lovell J.T."/>
            <person name="Sreedasyam A."/>
            <person name="Maumus F."/>
            <person name="Tiley G.P."/>
            <person name="Fernandez-Pozo N."/>
            <person name="Barry K."/>
            <person name="Chen C."/>
            <person name="Wang M."/>
            <person name="Lipzen A."/>
            <person name="Daum C."/>
            <person name="Saski C.A."/>
            <person name="Payton A.C."/>
            <person name="Mcbreen J.C."/>
            <person name="Conrad R.E."/>
            <person name="Kollar L.M."/>
            <person name="Olsson S."/>
            <person name="Huttunen S."/>
            <person name="Landis J.B."/>
            <person name="Wickett N.J."/>
            <person name="Johnson M.G."/>
            <person name="Rensing S.A."/>
            <person name="Grimwood J."/>
            <person name="Schmutz J."/>
            <person name="Mcdaniel S.F."/>
        </authorList>
    </citation>
    <scope>NUCLEOTIDE SEQUENCE</scope>
    <source>
        <strain evidence="9">R40</strain>
    </source>
</reference>
<evidence type="ECO:0000256" key="1">
    <source>
        <dbReference type="ARBA" id="ARBA00004141"/>
    </source>
</evidence>
<dbReference type="SUPFAM" id="SSF103473">
    <property type="entry name" value="MFS general substrate transporter"/>
    <property type="match status" value="2"/>
</dbReference>
<feature type="transmembrane region" description="Helical" evidence="8">
    <location>
        <begin position="423"/>
        <end position="447"/>
    </location>
</feature>
<feature type="transmembrane region" description="Helical" evidence="8">
    <location>
        <begin position="115"/>
        <end position="135"/>
    </location>
</feature>
<evidence type="ECO:0000256" key="4">
    <source>
        <dbReference type="ARBA" id="ARBA00022692"/>
    </source>
</evidence>
<dbReference type="NCBIfam" id="TIGR00788">
    <property type="entry name" value="fbt"/>
    <property type="match status" value="1"/>
</dbReference>
<evidence type="ECO:0000256" key="5">
    <source>
        <dbReference type="ARBA" id="ARBA00022989"/>
    </source>
</evidence>
<accession>A0A8T0GNS1</accession>
<evidence type="ECO:0000256" key="6">
    <source>
        <dbReference type="ARBA" id="ARBA00023136"/>
    </source>
</evidence>
<keyword evidence="4 8" id="KW-0812">Transmembrane</keyword>
<feature type="transmembrane region" description="Helical" evidence="8">
    <location>
        <begin position="356"/>
        <end position="379"/>
    </location>
</feature>
<feature type="transmembrane region" description="Helical" evidence="8">
    <location>
        <begin position="56"/>
        <end position="76"/>
    </location>
</feature>
<comment type="caution">
    <text evidence="9">The sequence shown here is derived from an EMBL/GenBank/DDBJ whole genome shotgun (WGS) entry which is preliminary data.</text>
</comment>
<evidence type="ECO:0000256" key="7">
    <source>
        <dbReference type="SAM" id="MobiDB-lite"/>
    </source>
</evidence>
<feature type="transmembrane region" description="Helical" evidence="8">
    <location>
        <begin position="459"/>
        <end position="487"/>
    </location>
</feature>
<sequence length="537" mass="58086">MSLEEMSTIARLNHTYGVSFLLLLLLGYFTQGLRCFPWVAMSYWYKDTLKVDPGQMQFLMSTAALPMVAKPIYGIISDSVYIKGAHRVPYLVIAGALQLFSWTAIAVHSGASSTAAVLTIFLTITNIGAAIAEVVNDAMIAEAAKNKAGAQQGKGAITSSFIVNDMCTGPHILSLTIALEGCLLGWSLLDLVFAACKLTSVPVPLYFSIMGGCSFHPWCMLPFSAGELQSFAWLAMASGGVVGNLTAGYAMKILPPQMMLAIFISLVAAQLFLALTVNERSFTSGPNKDTDDNPQSKEFKPNKGAVSAMRDQITKLKESLQKPEIFKPLLWFLSSYAVIPGLGSALFYYQTQYLRLGASVLGLARVVGQVGLLFGSFLYNKSLKDVPIRRMFATVQILLSLCMLTDIVLVKRINLDLGIPDKWFVLGASAFVEGIGQFKILPFMVLLAKLCPPGSEASLFAFFMSAQCLASLTNGYLGVALASYLHISANDFSGLPLGILIQAFFALLPVLWIGLIPAEPKLAAVSQSDEVERKKEL</sequence>
<name>A0A8T0GNS1_CERPU</name>
<organism evidence="9 10">
    <name type="scientific">Ceratodon purpureus</name>
    <name type="common">Fire moss</name>
    <name type="synonym">Dicranum purpureum</name>
    <dbReference type="NCBI Taxonomy" id="3225"/>
    <lineage>
        <taxon>Eukaryota</taxon>
        <taxon>Viridiplantae</taxon>
        <taxon>Streptophyta</taxon>
        <taxon>Embryophyta</taxon>
        <taxon>Bryophyta</taxon>
        <taxon>Bryophytina</taxon>
        <taxon>Bryopsida</taxon>
        <taxon>Dicranidae</taxon>
        <taxon>Pseudoditrichales</taxon>
        <taxon>Ditrichaceae</taxon>
        <taxon>Ceratodon</taxon>
    </lineage>
</organism>
<protein>
    <submittedName>
        <fullName evidence="9">Uncharacterized protein</fullName>
    </submittedName>
</protein>
<evidence type="ECO:0000313" key="9">
    <source>
        <dbReference type="EMBL" id="KAG0560670.1"/>
    </source>
</evidence>
<dbReference type="EMBL" id="CM026430">
    <property type="protein sequence ID" value="KAG0560670.1"/>
    <property type="molecule type" value="Genomic_DNA"/>
</dbReference>
<feature type="transmembrane region" description="Helical" evidence="8">
    <location>
        <begin position="329"/>
        <end position="350"/>
    </location>
</feature>
<dbReference type="Gene3D" id="1.20.1250.20">
    <property type="entry name" value="MFS general substrate transporter like domains"/>
    <property type="match status" value="1"/>
</dbReference>
<dbReference type="InterPro" id="IPR036259">
    <property type="entry name" value="MFS_trans_sf"/>
</dbReference>
<dbReference type="AlphaFoldDB" id="A0A8T0GNS1"/>
<comment type="subcellular location">
    <subcellularLocation>
        <location evidence="1">Membrane</location>
        <topology evidence="1">Multi-pass membrane protein</topology>
    </subcellularLocation>
</comment>
<keyword evidence="10" id="KW-1185">Reference proteome</keyword>